<dbReference type="Proteomes" id="UP001153636">
    <property type="component" value="Chromosome 1"/>
</dbReference>
<gene>
    <name evidence="2" type="ORF">PSYICH_LOCUS452</name>
</gene>
<evidence type="ECO:0000313" key="2">
    <source>
        <dbReference type="EMBL" id="CAH1098719.1"/>
    </source>
</evidence>
<feature type="compositionally biased region" description="Polar residues" evidence="1">
    <location>
        <begin position="153"/>
        <end position="170"/>
    </location>
</feature>
<evidence type="ECO:0000313" key="3">
    <source>
        <dbReference type="Proteomes" id="UP001153636"/>
    </source>
</evidence>
<dbReference type="AlphaFoldDB" id="A0A9P0G1X3"/>
<feature type="region of interest" description="Disordered" evidence="1">
    <location>
        <begin position="153"/>
        <end position="183"/>
    </location>
</feature>
<protein>
    <submittedName>
        <fullName evidence="2">Uncharacterized protein</fullName>
    </submittedName>
</protein>
<organism evidence="2 3">
    <name type="scientific">Psylliodes chrysocephalus</name>
    <dbReference type="NCBI Taxonomy" id="3402493"/>
    <lineage>
        <taxon>Eukaryota</taxon>
        <taxon>Metazoa</taxon>
        <taxon>Ecdysozoa</taxon>
        <taxon>Arthropoda</taxon>
        <taxon>Hexapoda</taxon>
        <taxon>Insecta</taxon>
        <taxon>Pterygota</taxon>
        <taxon>Neoptera</taxon>
        <taxon>Endopterygota</taxon>
        <taxon>Coleoptera</taxon>
        <taxon>Polyphaga</taxon>
        <taxon>Cucujiformia</taxon>
        <taxon>Chrysomeloidea</taxon>
        <taxon>Chrysomelidae</taxon>
        <taxon>Galerucinae</taxon>
        <taxon>Alticini</taxon>
        <taxon>Psylliodes</taxon>
    </lineage>
</organism>
<evidence type="ECO:0000256" key="1">
    <source>
        <dbReference type="SAM" id="MobiDB-lite"/>
    </source>
</evidence>
<name>A0A9P0G1X3_9CUCU</name>
<feature type="region of interest" description="Disordered" evidence="1">
    <location>
        <begin position="23"/>
        <end position="43"/>
    </location>
</feature>
<proteinExistence type="predicted"/>
<accession>A0A9P0G1X3</accession>
<dbReference type="EMBL" id="OV651813">
    <property type="protein sequence ID" value="CAH1098719.1"/>
    <property type="molecule type" value="Genomic_DNA"/>
</dbReference>
<sequence length="239" mass="26788">MSSSEDDVARESNSNVFQIKSEILRTKSYGTSSPNTSFGDTVTASDFNATKMTLTYTDVDQFKKIAMAATPLPLSPRRKRATTDETEENEKLSKLELQRLVLPEQLQTTRVQNPEETKKILSNKQRQSRKIERLKKCESESCNLLRPSCSSQTTTLLSGSESDPSKYQFSSDDDFINPDLPSTSKNTQMRTKFSTLGLVCDKYGISDRSAAVIASAVLKDVRIITTEDQSKIVDKKKLY</sequence>
<reference evidence="2" key="1">
    <citation type="submission" date="2022-01" db="EMBL/GenBank/DDBJ databases">
        <authorList>
            <person name="King R."/>
        </authorList>
    </citation>
    <scope>NUCLEOTIDE SEQUENCE</scope>
</reference>
<keyword evidence="3" id="KW-1185">Reference proteome</keyword>
<feature type="compositionally biased region" description="Polar residues" evidence="1">
    <location>
        <begin position="28"/>
        <end position="43"/>
    </location>
</feature>
<dbReference type="OrthoDB" id="6778712at2759"/>